<reference evidence="3" key="1">
    <citation type="submission" date="2015-06" db="EMBL/GenBank/DDBJ databases">
        <authorList>
            <person name="Bertelli C."/>
        </authorList>
    </citation>
    <scope>NUCLEOTIDE SEQUENCE [LARGE SCALE GENOMIC DNA]</scope>
    <source>
        <strain evidence="3">CRIB-30</strain>
    </source>
</reference>
<evidence type="ECO:0000313" key="3">
    <source>
        <dbReference type="Proteomes" id="UP000220251"/>
    </source>
</evidence>
<dbReference type="RefSeq" id="WP_098037467.1">
    <property type="nucleotide sequence ID" value="NZ_CWGJ01000005.1"/>
</dbReference>
<evidence type="ECO:0000313" key="2">
    <source>
        <dbReference type="EMBL" id="CRX37604.1"/>
    </source>
</evidence>
<name>A0A0H5DQ14_9BACT</name>
<protein>
    <submittedName>
        <fullName evidence="2">Putative membrane protein</fullName>
    </submittedName>
</protein>
<accession>A0A0H5DQ14</accession>
<dbReference type="AlphaFoldDB" id="A0A0H5DQ14"/>
<keyword evidence="1" id="KW-1133">Transmembrane helix</keyword>
<evidence type="ECO:0000256" key="1">
    <source>
        <dbReference type="SAM" id="Phobius"/>
    </source>
</evidence>
<organism evidence="2 3">
    <name type="scientific">Estrella lausannensis</name>
    <dbReference type="NCBI Taxonomy" id="483423"/>
    <lineage>
        <taxon>Bacteria</taxon>
        <taxon>Pseudomonadati</taxon>
        <taxon>Chlamydiota</taxon>
        <taxon>Chlamydiia</taxon>
        <taxon>Parachlamydiales</taxon>
        <taxon>Candidatus Criblamydiaceae</taxon>
        <taxon>Estrella</taxon>
    </lineage>
</organism>
<keyword evidence="1" id="KW-0472">Membrane</keyword>
<keyword evidence="3" id="KW-1185">Reference proteome</keyword>
<proteinExistence type="predicted"/>
<feature type="transmembrane region" description="Helical" evidence="1">
    <location>
        <begin position="66"/>
        <end position="86"/>
    </location>
</feature>
<gene>
    <name evidence="2" type="ORF">ELAC_0243</name>
</gene>
<dbReference type="Proteomes" id="UP000220251">
    <property type="component" value="Unassembled WGS sequence"/>
</dbReference>
<keyword evidence="1" id="KW-0812">Transmembrane</keyword>
<dbReference type="EMBL" id="CWGJ01000005">
    <property type="protein sequence ID" value="CRX37604.1"/>
    <property type="molecule type" value="Genomic_DNA"/>
</dbReference>
<sequence>MNILLVERFEADWFEKHPQYLPLQDLRNDLQENSGEMVSGGGSVMRGGRKYVGIDCLKRIGFLERALRLVVAIAATILTGFIALAFQNVRHLWRDCFRGEIAVTVLIDASNPSDALLARFPIEGAPSEDGSASPFIPRTLSEVMIPGVDVTRNAFADLSLEQRRQHIVNLYRSFDLKILSERGLERERLIDVRLNDPTSLGSSVTDAPLLQNMWLYVLKGNSDAARRCVQGAFAGLDTSLLFCFVRERLAIAKYYRDFYVQNSSSITDTLAAQWENLGCAIGEYIHKVADLTEVVDEYCRIHGVAFSR</sequence>